<dbReference type="EMBL" id="JAIVFP010000001">
    <property type="protein sequence ID" value="MCI4683736.1"/>
    <property type="molecule type" value="Genomic_DNA"/>
</dbReference>
<dbReference type="Proteomes" id="UP001139104">
    <property type="component" value="Unassembled WGS sequence"/>
</dbReference>
<evidence type="ECO:0000313" key="1">
    <source>
        <dbReference type="EMBL" id="MCI4683736.1"/>
    </source>
</evidence>
<dbReference type="RefSeq" id="WP_243067672.1">
    <property type="nucleotide sequence ID" value="NZ_JAIVFK010000016.1"/>
</dbReference>
<dbReference type="InterPro" id="IPR016891">
    <property type="entry name" value="DUF2321"/>
</dbReference>
<protein>
    <submittedName>
        <fullName evidence="1">DUF2321 domain-containing protein</fullName>
    </submittedName>
</protein>
<gene>
    <name evidence="1" type="ORF">K2U94_13350</name>
</gene>
<evidence type="ECO:0000313" key="2">
    <source>
        <dbReference type="Proteomes" id="UP001139104"/>
    </source>
</evidence>
<proteinExistence type="predicted"/>
<organism evidence="1 2">
    <name type="scientific">Candidatus Rhodoblastus alkanivorans</name>
    <dbReference type="NCBI Taxonomy" id="2954117"/>
    <lineage>
        <taxon>Bacteria</taxon>
        <taxon>Pseudomonadati</taxon>
        <taxon>Pseudomonadota</taxon>
        <taxon>Alphaproteobacteria</taxon>
        <taxon>Hyphomicrobiales</taxon>
        <taxon>Rhodoblastaceae</taxon>
        <taxon>Rhodoblastus</taxon>
    </lineage>
</organism>
<accession>A0ABS9Z8H1</accession>
<dbReference type="Pfam" id="PF10083">
    <property type="entry name" value="DUF2321"/>
    <property type="match status" value="1"/>
</dbReference>
<sequence length="181" mass="19509">MIFDATRQIPASIAMCYPRHMLSDACFEFLASLKEAAQTLSRNAAHYTDSPLGYGDEIDALLAACEDVQLAPWNEEAAIRLIKLASSVLAYYDTIPGSPEIAARQERMKTLVALFRSDLGDAVADEVATLIPDLTSESKKAESAALQLKPLLAKLGKVAYDMAIKIISDVASATVTKMLGL</sequence>
<comment type="caution">
    <text evidence="1">The sequence shown here is derived from an EMBL/GenBank/DDBJ whole genome shotgun (WGS) entry which is preliminary data.</text>
</comment>
<name>A0ABS9Z8H1_9HYPH</name>
<reference evidence="1" key="1">
    <citation type="journal article" date="2022" name="ISME J.">
        <title>Identification of active gaseous-alkane degraders at natural gas seeps.</title>
        <authorList>
            <person name="Farhan Ul Haque M."/>
            <person name="Hernandez M."/>
            <person name="Crombie A.T."/>
            <person name="Murrell J.C."/>
        </authorList>
    </citation>
    <scope>NUCLEOTIDE SEQUENCE</scope>
    <source>
        <strain evidence="1">PC2</strain>
    </source>
</reference>
<keyword evidence="2" id="KW-1185">Reference proteome</keyword>